<dbReference type="AlphaFoldDB" id="A0A9W4X6Z6"/>
<dbReference type="EMBL" id="CAMKVN010007093">
    <property type="protein sequence ID" value="CAI2191089.1"/>
    <property type="molecule type" value="Genomic_DNA"/>
</dbReference>
<protein>
    <submittedName>
        <fullName evidence="1">4204_t:CDS:1</fullName>
    </submittedName>
</protein>
<gene>
    <name evidence="1" type="ORF">FWILDA_LOCUS14902</name>
</gene>
<keyword evidence="2" id="KW-1185">Reference proteome</keyword>
<name>A0A9W4X6Z6_9GLOM</name>
<reference evidence="1" key="1">
    <citation type="submission" date="2022-08" db="EMBL/GenBank/DDBJ databases">
        <authorList>
            <person name="Kallberg Y."/>
            <person name="Tangrot J."/>
            <person name="Rosling A."/>
        </authorList>
    </citation>
    <scope>NUCLEOTIDE SEQUENCE</scope>
    <source>
        <strain evidence="1">Wild A</strain>
    </source>
</reference>
<dbReference type="Proteomes" id="UP001153678">
    <property type="component" value="Unassembled WGS sequence"/>
</dbReference>
<dbReference type="OrthoDB" id="2446214at2759"/>
<evidence type="ECO:0000313" key="1">
    <source>
        <dbReference type="EMBL" id="CAI2191089.1"/>
    </source>
</evidence>
<comment type="caution">
    <text evidence="1">The sequence shown here is derived from an EMBL/GenBank/DDBJ whole genome shotgun (WGS) entry which is preliminary data.</text>
</comment>
<evidence type="ECO:0000313" key="2">
    <source>
        <dbReference type="Proteomes" id="UP001153678"/>
    </source>
</evidence>
<sequence length="191" mass="21705">MSSIISSVVFVKSVSGEKVHTGIAYSRIDHDEFIKINFKAFRYNNEIMIQEIKENSIMLMIGRFLNFESELFVTVIQATTLDLKTLEEEPDMHDLPIAPLFGSFTSPCKMAAKQKDEQGQSYFILERNVYNSFTTAMNKLMIPCTYATSNGRELFIGTSLIQIICSEIEWSFPNAVVQKSEKSKTQKGKIC</sequence>
<proteinExistence type="predicted"/>
<organism evidence="1 2">
    <name type="scientific">Funneliformis geosporum</name>
    <dbReference type="NCBI Taxonomy" id="1117311"/>
    <lineage>
        <taxon>Eukaryota</taxon>
        <taxon>Fungi</taxon>
        <taxon>Fungi incertae sedis</taxon>
        <taxon>Mucoromycota</taxon>
        <taxon>Glomeromycotina</taxon>
        <taxon>Glomeromycetes</taxon>
        <taxon>Glomerales</taxon>
        <taxon>Glomeraceae</taxon>
        <taxon>Funneliformis</taxon>
    </lineage>
</organism>
<accession>A0A9W4X6Z6</accession>